<dbReference type="Gene3D" id="3.30.460.10">
    <property type="entry name" value="Beta Polymerase, domain 2"/>
    <property type="match status" value="1"/>
</dbReference>
<dbReference type="Proteomes" id="UP001241110">
    <property type="component" value="Unassembled WGS sequence"/>
</dbReference>
<reference evidence="1" key="1">
    <citation type="submission" date="2023-05" db="EMBL/GenBank/DDBJ databases">
        <authorList>
            <person name="Zhang X."/>
        </authorList>
    </citation>
    <scope>NUCLEOTIDE SEQUENCE</scope>
    <source>
        <strain evidence="1">YF14B1</strain>
    </source>
</reference>
<comment type="caution">
    <text evidence="1">The sequence shown here is derived from an EMBL/GenBank/DDBJ whole genome shotgun (WGS) entry which is preliminary data.</text>
</comment>
<dbReference type="Pfam" id="PF18144">
    <property type="entry name" value="SMODS"/>
    <property type="match status" value="1"/>
</dbReference>
<dbReference type="InterPro" id="IPR043519">
    <property type="entry name" value="NT_sf"/>
</dbReference>
<dbReference type="AlphaFoldDB" id="A0AAE3QXA9"/>
<evidence type="ECO:0000313" key="2">
    <source>
        <dbReference type="Proteomes" id="UP001241110"/>
    </source>
</evidence>
<name>A0AAE3QXA9_9BACT</name>
<organism evidence="1 2">
    <name type="scientific">Xanthocytophaga flava</name>
    <dbReference type="NCBI Taxonomy" id="3048013"/>
    <lineage>
        <taxon>Bacteria</taxon>
        <taxon>Pseudomonadati</taxon>
        <taxon>Bacteroidota</taxon>
        <taxon>Cytophagia</taxon>
        <taxon>Cytophagales</taxon>
        <taxon>Rhodocytophagaceae</taxon>
        <taxon>Xanthocytophaga</taxon>
    </lineage>
</organism>
<sequence length="293" mass="34161">MKRIDDVFDKFAKDILVRDSPLMIQSLNALDNLLLNKKNFSSSFTFESGSSMKGTAVKGYSDLDLFAVIKKEQACCPAKCLNQLKYIISAQYPNTIIELEVPAVVLQFKTRKKVEVVPCFINGEISTNTGKYMAYYIPDGLCKWKFSNPIMYYFYLNQRDKELFGRLKRLIRLIKVWKYNHRIPLSSFYLEVFVTDYASKLPKIIYSLDLKYLFEKLACSELLPIHNLLGIDVNINPFTDKRVTNVFTKEERTIIKACKSYAKDALDFEDRKKETDTVREWRKVFNNKGFTIK</sequence>
<proteinExistence type="predicted"/>
<protein>
    <recommendedName>
        <fullName evidence="3">Nucleotidyltransferase</fullName>
    </recommendedName>
</protein>
<gene>
    <name evidence="1" type="ORF">QNI16_27085</name>
</gene>
<dbReference type="RefSeq" id="WP_313985180.1">
    <property type="nucleotide sequence ID" value="NZ_JASJOS010000014.1"/>
</dbReference>
<evidence type="ECO:0008006" key="3">
    <source>
        <dbReference type="Google" id="ProtNLM"/>
    </source>
</evidence>
<evidence type="ECO:0000313" key="1">
    <source>
        <dbReference type="EMBL" id="MDJ1484193.1"/>
    </source>
</evidence>
<dbReference type="EMBL" id="JASJOS010000014">
    <property type="protein sequence ID" value="MDJ1484193.1"/>
    <property type="molecule type" value="Genomic_DNA"/>
</dbReference>
<accession>A0AAE3QXA9</accession>
<dbReference type="SUPFAM" id="SSF81301">
    <property type="entry name" value="Nucleotidyltransferase"/>
    <property type="match status" value="1"/>
</dbReference>